<sequence length="68" mass="7589">MLTMFQPSSLMFQSTNVAIVLTSLFLHAGSSRPTVLMWAFKRLVSILRSELLAHYYAILEISDIPGSS</sequence>
<reference evidence="1 2" key="1">
    <citation type="journal article" date="2015" name="Genome Biol.">
        <title>Comparative genomics of Steinernema reveals deeply conserved gene regulatory networks.</title>
        <authorList>
            <person name="Dillman A.R."/>
            <person name="Macchietto M."/>
            <person name="Porter C.F."/>
            <person name="Rogers A."/>
            <person name="Williams B."/>
            <person name="Antoshechkin I."/>
            <person name="Lee M.M."/>
            <person name="Goodwin Z."/>
            <person name="Lu X."/>
            <person name="Lewis E.E."/>
            <person name="Goodrich-Blair H."/>
            <person name="Stock S.P."/>
            <person name="Adams B.J."/>
            <person name="Sternberg P.W."/>
            <person name="Mortazavi A."/>
        </authorList>
    </citation>
    <scope>NUCLEOTIDE SEQUENCE [LARGE SCALE GENOMIC DNA]</scope>
    <source>
        <strain evidence="1 2">ALL</strain>
    </source>
</reference>
<dbReference type="AlphaFoldDB" id="A0A4U5M7A4"/>
<accession>A0A4U5M7A4</accession>
<comment type="caution">
    <text evidence="1">The sequence shown here is derived from an EMBL/GenBank/DDBJ whole genome shotgun (WGS) entry which is preliminary data.</text>
</comment>
<keyword evidence="2" id="KW-1185">Reference proteome</keyword>
<name>A0A4U5M7A4_STECR</name>
<organism evidence="1 2">
    <name type="scientific">Steinernema carpocapsae</name>
    <name type="common">Entomopathogenic nematode</name>
    <dbReference type="NCBI Taxonomy" id="34508"/>
    <lineage>
        <taxon>Eukaryota</taxon>
        <taxon>Metazoa</taxon>
        <taxon>Ecdysozoa</taxon>
        <taxon>Nematoda</taxon>
        <taxon>Chromadorea</taxon>
        <taxon>Rhabditida</taxon>
        <taxon>Tylenchina</taxon>
        <taxon>Panagrolaimomorpha</taxon>
        <taxon>Strongyloidoidea</taxon>
        <taxon>Steinernematidae</taxon>
        <taxon>Steinernema</taxon>
    </lineage>
</organism>
<proteinExistence type="predicted"/>
<reference evidence="1 2" key="2">
    <citation type="journal article" date="2019" name="G3 (Bethesda)">
        <title>Hybrid Assembly of the Genome of the Entomopathogenic Nematode Steinernema carpocapsae Identifies the X-Chromosome.</title>
        <authorList>
            <person name="Serra L."/>
            <person name="Macchietto M."/>
            <person name="Macias-Munoz A."/>
            <person name="McGill C.J."/>
            <person name="Rodriguez I.M."/>
            <person name="Rodriguez B."/>
            <person name="Murad R."/>
            <person name="Mortazavi A."/>
        </authorList>
    </citation>
    <scope>NUCLEOTIDE SEQUENCE [LARGE SCALE GENOMIC DNA]</scope>
    <source>
        <strain evidence="1 2">ALL</strain>
    </source>
</reference>
<evidence type="ECO:0000313" key="2">
    <source>
        <dbReference type="Proteomes" id="UP000298663"/>
    </source>
</evidence>
<dbReference type="Proteomes" id="UP000298663">
    <property type="component" value="Unassembled WGS sequence"/>
</dbReference>
<dbReference type="EMBL" id="AZBU02000009">
    <property type="protein sequence ID" value="TKR64787.1"/>
    <property type="molecule type" value="Genomic_DNA"/>
</dbReference>
<evidence type="ECO:0000313" key="1">
    <source>
        <dbReference type="EMBL" id="TKR64787.1"/>
    </source>
</evidence>
<protein>
    <submittedName>
        <fullName evidence="1">Uncharacterized protein</fullName>
    </submittedName>
</protein>
<gene>
    <name evidence="1" type="ORF">L596_025268</name>
</gene>